<gene>
    <name evidence="1" type="ORF">FB566_1942</name>
</gene>
<dbReference type="OrthoDB" id="3429111at2"/>
<organism evidence="1 2">
    <name type="scientific">Stackebrandtia endophytica</name>
    <dbReference type="NCBI Taxonomy" id="1496996"/>
    <lineage>
        <taxon>Bacteria</taxon>
        <taxon>Bacillati</taxon>
        <taxon>Actinomycetota</taxon>
        <taxon>Actinomycetes</taxon>
        <taxon>Glycomycetales</taxon>
        <taxon>Glycomycetaceae</taxon>
        <taxon>Stackebrandtia</taxon>
    </lineage>
</organism>
<protein>
    <submittedName>
        <fullName evidence="1">Uncharacterized protein</fullName>
    </submittedName>
</protein>
<keyword evidence="2" id="KW-1185">Reference proteome</keyword>
<evidence type="ECO:0000313" key="2">
    <source>
        <dbReference type="Proteomes" id="UP000317043"/>
    </source>
</evidence>
<dbReference type="SUPFAM" id="SSF140453">
    <property type="entry name" value="EsxAB dimer-like"/>
    <property type="match status" value="1"/>
</dbReference>
<dbReference type="AlphaFoldDB" id="A0A543AV25"/>
<reference evidence="1 2" key="1">
    <citation type="submission" date="2019-06" db="EMBL/GenBank/DDBJ databases">
        <title>Sequencing the genomes of 1000 actinobacteria strains.</title>
        <authorList>
            <person name="Klenk H.-P."/>
        </authorList>
    </citation>
    <scope>NUCLEOTIDE SEQUENCE [LARGE SCALE GENOMIC DNA]</scope>
    <source>
        <strain evidence="1 2">DSM 45928</strain>
    </source>
</reference>
<dbReference type="RefSeq" id="WP_142037798.1">
    <property type="nucleotide sequence ID" value="NZ_JBHTGS010000001.1"/>
</dbReference>
<sequence>MSDQSFKLTTANAMNIGAQQTSDSAQSIHQRLQQLIADMEEDHRAVSGNTLPAFRTARDELNQAFDGLTRWCSKNGVELEEGHRDAVTTDDDMQATYHSAQTGLQINV</sequence>
<dbReference type="Proteomes" id="UP000317043">
    <property type="component" value="Unassembled WGS sequence"/>
</dbReference>
<proteinExistence type="predicted"/>
<dbReference type="InParanoid" id="A0A543AV25"/>
<name>A0A543AV25_9ACTN</name>
<accession>A0A543AV25</accession>
<comment type="caution">
    <text evidence="1">The sequence shown here is derived from an EMBL/GenBank/DDBJ whole genome shotgun (WGS) entry which is preliminary data.</text>
</comment>
<dbReference type="InterPro" id="IPR036689">
    <property type="entry name" value="ESAT-6-like_sf"/>
</dbReference>
<dbReference type="EMBL" id="VFOW01000001">
    <property type="protein sequence ID" value="TQL76413.1"/>
    <property type="molecule type" value="Genomic_DNA"/>
</dbReference>
<evidence type="ECO:0000313" key="1">
    <source>
        <dbReference type="EMBL" id="TQL76413.1"/>
    </source>
</evidence>